<name>A0A543PRD0_9MICO</name>
<proteinExistence type="predicted"/>
<dbReference type="OrthoDB" id="9830290at2"/>
<feature type="region of interest" description="Disordered" evidence="1">
    <location>
        <begin position="1"/>
        <end position="24"/>
    </location>
</feature>
<comment type="caution">
    <text evidence="2">The sequence shown here is derived from an EMBL/GenBank/DDBJ whole genome shotgun (WGS) entry which is preliminary data.</text>
</comment>
<dbReference type="InterPro" id="IPR006311">
    <property type="entry name" value="TAT_signal"/>
</dbReference>
<dbReference type="RefSeq" id="WP_141823409.1">
    <property type="nucleotide sequence ID" value="NZ_BAAAQC010000012.1"/>
</dbReference>
<protein>
    <submittedName>
        <fullName evidence="2">Uncharacterized protein</fullName>
    </submittedName>
</protein>
<sequence length="170" mass="17343">MTMRRGDGGRSGRGGPRTPVAGPRRRTLVAAAAALALLAGCTGSSGLTSEQARAAYDPVLQDVAKAAAGPLGAKWKDGTGGGTNLTTEGCRWFTKTMTAELDPTQTPDWDAVIADTKAALAAHGFPPAQQSQLTGGFTGIEAHDDKGARVTIQSKGTTNIRVSVPVNGPC</sequence>
<evidence type="ECO:0000313" key="3">
    <source>
        <dbReference type="Proteomes" id="UP000320085"/>
    </source>
</evidence>
<dbReference type="AlphaFoldDB" id="A0A543PRD0"/>
<dbReference type="PROSITE" id="PS51318">
    <property type="entry name" value="TAT"/>
    <property type="match status" value="1"/>
</dbReference>
<accession>A0A543PRD0</accession>
<feature type="compositionally biased region" description="Basic and acidic residues" evidence="1">
    <location>
        <begin position="1"/>
        <end position="10"/>
    </location>
</feature>
<dbReference type="EMBL" id="VFQF01000002">
    <property type="protein sequence ID" value="TQN46631.1"/>
    <property type="molecule type" value="Genomic_DNA"/>
</dbReference>
<gene>
    <name evidence="2" type="ORF">FHX52_3360</name>
</gene>
<reference evidence="2 3" key="1">
    <citation type="submission" date="2019-06" db="EMBL/GenBank/DDBJ databases">
        <title>Sequencing the genomes of 1000 actinobacteria strains.</title>
        <authorList>
            <person name="Klenk H.-P."/>
        </authorList>
    </citation>
    <scope>NUCLEOTIDE SEQUENCE [LARGE SCALE GENOMIC DNA]</scope>
    <source>
        <strain evidence="2 3">DSM 21776</strain>
    </source>
</reference>
<dbReference type="Proteomes" id="UP000320085">
    <property type="component" value="Unassembled WGS sequence"/>
</dbReference>
<evidence type="ECO:0000313" key="2">
    <source>
        <dbReference type="EMBL" id="TQN46631.1"/>
    </source>
</evidence>
<organism evidence="2 3">
    <name type="scientific">Humibacillus xanthopallidus</name>
    <dbReference type="NCBI Taxonomy" id="412689"/>
    <lineage>
        <taxon>Bacteria</taxon>
        <taxon>Bacillati</taxon>
        <taxon>Actinomycetota</taxon>
        <taxon>Actinomycetes</taxon>
        <taxon>Micrococcales</taxon>
        <taxon>Intrasporangiaceae</taxon>
        <taxon>Humibacillus</taxon>
    </lineage>
</organism>
<evidence type="ECO:0000256" key="1">
    <source>
        <dbReference type="SAM" id="MobiDB-lite"/>
    </source>
</evidence>